<evidence type="ECO:0000256" key="4">
    <source>
        <dbReference type="ARBA" id="ARBA00022813"/>
    </source>
</evidence>
<dbReference type="GO" id="GO:0006355">
    <property type="term" value="P:regulation of DNA-templated transcription"/>
    <property type="evidence" value="ECO:0007669"/>
    <property type="project" value="InterPro"/>
</dbReference>
<dbReference type="GO" id="GO:0003677">
    <property type="term" value="F:DNA binding"/>
    <property type="evidence" value="ECO:0007669"/>
    <property type="project" value="InterPro"/>
</dbReference>
<evidence type="ECO:0000256" key="6">
    <source>
        <dbReference type="ARBA" id="ARBA00023236"/>
    </source>
</evidence>
<keyword evidence="3 7" id="KW-0378">Hydrolase</keyword>
<keyword evidence="5" id="KW-0234">DNA repair</keyword>
<dbReference type="EMBL" id="CP060715">
    <property type="protein sequence ID" value="QNN59908.1"/>
    <property type="molecule type" value="Genomic_DNA"/>
</dbReference>
<protein>
    <submittedName>
        <fullName evidence="9">Helix-turn-helix domain-containing protein</fullName>
    </submittedName>
</protein>
<dbReference type="Proteomes" id="UP000515928">
    <property type="component" value="Chromosome"/>
</dbReference>
<evidence type="ECO:0000259" key="8">
    <source>
        <dbReference type="PROSITE" id="PS50943"/>
    </source>
</evidence>
<evidence type="ECO:0000313" key="10">
    <source>
        <dbReference type="Proteomes" id="UP000515928"/>
    </source>
</evidence>
<evidence type="ECO:0000313" key="9">
    <source>
        <dbReference type="EMBL" id="QNN59908.1"/>
    </source>
</evidence>
<keyword evidence="2" id="KW-0227">DNA damage</keyword>
<evidence type="ECO:0000256" key="7">
    <source>
        <dbReference type="RuleBase" id="RU003991"/>
    </source>
</evidence>
<dbReference type="SUPFAM" id="SSF51306">
    <property type="entry name" value="LexA/Signal peptidase"/>
    <property type="match status" value="1"/>
</dbReference>
<gene>
    <name evidence="9" type="ORF">H9L01_05815</name>
</gene>
<dbReference type="PRINTS" id="PR00726">
    <property type="entry name" value="LEXASERPTASE"/>
</dbReference>
<dbReference type="AlphaFoldDB" id="A0A7G9RWD3"/>
<accession>A0A7G9RWD3</accession>
<dbReference type="CDD" id="cd00093">
    <property type="entry name" value="HTH_XRE"/>
    <property type="match status" value="1"/>
</dbReference>
<dbReference type="GO" id="GO:0006281">
    <property type="term" value="P:DNA repair"/>
    <property type="evidence" value="ECO:0007669"/>
    <property type="project" value="UniProtKB-KW"/>
</dbReference>
<dbReference type="GO" id="GO:0016787">
    <property type="term" value="F:hydrolase activity"/>
    <property type="evidence" value="ECO:0007669"/>
    <property type="project" value="UniProtKB-KW"/>
</dbReference>
<dbReference type="PROSITE" id="PS50943">
    <property type="entry name" value="HTH_CROC1"/>
    <property type="match status" value="1"/>
</dbReference>
<name>A0A7G9RWD3_9FIRM</name>
<dbReference type="InterPro" id="IPR001387">
    <property type="entry name" value="Cro/C1-type_HTH"/>
</dbReference>
<dbReference type="InterPro" id="IPR050077">
    <property type="entry name" value="LexA_repressor"/>
</dbReference>
<sequence length="196" mass="22520">MKLSELIQIFRSRQNLSLEEIGDYVSVSKSTVSRWERGEIKNISSEKKERLSALFGIDVQDYLDHYFFKPILGDVRAGYDLLAYQDISGYEVVSKQEYDSGDYFLRVQGDSMTGSRINDGDLIYVQKSSVVNSGDIAVVMLENDEVTVKKVIYKDHLMILEATNPEYETRYFTEEEIMSLPVQILGKVLKVRVNFN</sequence>
<dbReference type="CDD" id="cd06529">
    <property type="entry name" value="S24_LexA-like"/>
    <property type="match status" value="1"/>
</dbReference>
<dbReference type="Pfam" id="PF00717">
    <property type="entry name" value="Peptidase_S24"/>
    <property type="match status" value="1"/>
</dbReference>
<keyword evidence="6" id="KW-0742">SOS response</keyword>
<dbReference type="Pfam" id="PF01381">
    <property type="entry name" value="HTH_3"/>
    <property type="match status" value="1"/>
</dbReference>
<keyword evidence="4 7" id="KW-0068">Autocatalytic cleavage</keyword>
<organism evidence="9 10">
    <name type="scientific">Erysipelothrix inopinata</name>
    <dbReference type="NCBI Taxonomy" id="225084"/>
    <lineage>
        <taxon>Bacteria</taxon>
        <taxon>Bacillati</taxon>
        <taxon>Bacillota</taxon>
        <taxon>Erysipelotrichia</taxon>
        <taxon>Erysipelotrichales</taxon>
        <taxon>Erysipelotrichaceae</taxon>
        <taxon>Erysipelothrix</taxon>
    </lineage>
</organism>
<evidence type="ECO:0000256" key="3">
    <source>
        <dbReference type="ARBA" id="ARBA00022801"/>
    </source>
</evidence>
<dbReference type="InterPro" id="IPR006197">
    <property type="entry name" value="Peptidase_S24_LexA"/>
</dbReference>
<dbReference type="Gene3D" id="1.10.260.40">
    <property type="entry name" value="lambda repressor-like DNA-binding domains"/>
    <property type="match status" value="1"/>
</dbReference>
<proteinExistence type="inferred from homology"/>
<dbReference type="PANTHER" id="PTHR33516:SF2">
    <property type="entry name" value="LEXA REPRESSOR-RELATED"/>
    <property type="match status" value="1"/>
</dbReference>
<dbReference type="InterPro" id="IPR039418">
    <property type="entry name" value="LexA-like"/>
</dbReference>
<dbReference type="KEGG" id="eio:H9L01_05815"/>
<dbReference type="SMART" id="SM00530">
    <property type="entry name" value="HTH_XRE"/>
    <property type="match status" value="1"/>
</dbReference>
<dbReference type="InterPro" id="IPR015927">
    <property type="entry name" value="Peptidase_S24_S26A/B/C"/>
</dbReference>
<dbReference type="InterPro" id="IPR036286">
    <property type="entry name" value="LexA/Signal_pep-like_sf"/>
</dbReference>
<evidence type="ECO:0000256" key="1">
    <source>
        <dbReference type="ARBA" id="ARBA00007484"/>
    </source>
</evidence>
<dbReference type="InterPro" id="IPR010982">
    <property type="entry name" value="Lambda_DNA-bd_dom_sf"/>
</dbReference>
<feature type="domain" description="HTH cro/C1-type" evidence="8">
    <location>
        <begin position="7"/>
        <end position="62"/>
    </location>
</feature>
<dbReference type="Gene3D" id="2.10.109.10">
    <property type="entry name" value="Umud Fragment, subunit A"/>
    <property type="match status" value="1"/>
</dbReference>
<dbReference type="SUPFAM" id="SSF47413">
    <property type="entry name" value="lambda repressor-like DNA-binding domains"/>
    <property type="match status" value="1"/>
</dbReference>
<comment type="similarity">
    <text evidence="1 7">Belongs to the peptidase S24 family.</text>
</comment>
<keyword evidence="10" id="KW-1185">Reference proteome</keyword>
<evidence type="ECO:0000256" key="2">
    <source>
        <dbReference type="ARBA" id="ARBA00022763"/>
    </source>
</evidence>
<evidence type="ECO:0000256" key="5">
    <source>
        <dbReference type="ARBA" id="ARBA00023204"/>
    </source>
</evidence>
<dbReference type="RefSeq" id="WP_187533042.1">
    <property type="nucleotide sequence ID" value="NZ_CBCSHU010000002.1"/>
</dbReference>
<dbReference type="PANTHER" id="PTHR33516">
    <property type="entry name" value="LEXA REPRESSOR"/>
    <property type="match status" value="1"/>
</dbReference>
<dbReference type="GO" id="GO:0009432">
    <property type="term" value="P:SOS response"/>
    <property type="evidence" value="ECO:0007669"/>
    <property type="project" value="UniProtKB-KW"/>
</dbReference>
<reference evidence="9 10" key="1">
    <citation type="submission" date="2020-08" db="EMBL/GenBank/DDBJ databases">
        <title>Genome sequence of Erysipelothrix inopinata DSM 15511T.</title>
        <authorList>
            <person name="Hyun D.-W."/>
            <person name="Bae J.-W."/>
        </authorList>
    </citation>
    <scope>NUCLEOTIDE SEQUENCE [LARGE SCALE GENOMIC DNA]</scope>
    <source>
        <strain evidence="9 10">DSM 15511</strain>
    </source>
</reference>